<dbReference type="SUPFAM" id="SSF55120">
    <property type="entry name" value="Pseudouridine synthase"/>
    <property type="match status" value="1"/>
</dbReference>
<dbReference type="CDD" id="cd02869">
    <property type="entry name" value="PseudoU_synth_RluA_like"/>
    <property type="match status" value="1"/>
</dbReference>
<keyword evidence="2 4" id="KW-0413">Isomerase</keyword>
<dbReference type="OrthoDB" id="9784108at2"/>
<keyword evidence="5" id="KW-1185">Reference proteome</keyword>
<dbReference type="PANTHER" id="PTHR21600">
    <property type="entry name" value="MITOCHONDRIAL RNA PSEUDOURIDINE SYNTHASE"/>
    <property type="match status" value="1"/>
</dbReference>
<proteinExistence type="inferred from homology"/>
<feature type="domain" description="Pseudouridine synthase RsuA/RluA-like" evidence="3">
    <location>
        <begin position="23"/>
        <end position="180"/>
    </location>
</feature>
<dbReference type="InterPro" id="IPR006145">
    <property type="entry name" value="PsdUridine_synth_RsuA/RluA"/>
</dbReference>
<organism evidence="4 5">
    <name type="scientific">Tautonia plasticadhaerens</name>
    <dbReference type="NCBI Taxonomy" id="2527974"/>
    <lineage>
        <taxon>Bacteria</taxon>
        <taxon>Pseudomonadati</taxon>
        <taxon>Planctomycetota</taxon>
        <taxon>Planctomycetia</taxon>
        <taxon>Isosphaerales</taxon>
        <taxon>Isosphaeraceae</taxon>
        <taxon>Tautonia</taxon>
    </lineage>
</organism>
<evidence type="ECO:0000313" key="5">
    <source>
        <dbReference type="Proteomes" id="UP000317835"/>
    </source>
</evidence>
<evidence type="ECO:0000259" key="3">
    <source>
        <dbReference type="Pfam" id="PF00849"/>
    </source>
</evidence>
<gene>
    <name evidence="4" type="primary">rluA</name>
    <name evidence="4" type="ORF">ElP_47430</name>
</gene>
<dbReference type="InterPro" id="IPR050188">
    <property type="entry name" value="RluA_PseudoU_synthase"/>
</dbReference>
<dbReference type="Proteomes" id="UP000317835">
    <property type="component" value="Chromosome"/>
</dbReference>
<dbReference type="RefSeq" id="WP_145273693.1">
    <property type="nucleotide sequence ID" value="NZ_CP036426.1"/>
</dbReference>
<evidence type="ECO:0000256" key="2">
    <source>
        <dbReference type="ARBA" id="ARBA00023235"/>
    </source>
</evidence>
<dbReference type="PANTHER" id="PTHR21600:SF83">
    <property type="entry name" value="PSEUDOURIDYLATE SYNTHASE RPUSD4, MITOCHONDRIAL"/>
    <property type="match status" value="1"/>
</dbReference>
<dbReference type="EC" id="5.4.99.28" evidence="4"/>
<dbReference type="InterPro" id="IPR020103">
    <property type="entry name" value="PsdUridine_synth_cat_dom_sf"/>
</dbReference>
<sequence length="240" mass="26477">MAPTDPDTPSTPTPTILYEDVHCLVVVKPAGMLTQGRPREGISLEGVLRGYLAPQGPDEVYLAAVHRLDRPVSGVMIWGKTPKAARRLHEQFSGREVEKQYWAIVPGRPAPPEGLWDDWLCEEDTGLGPVVQVCLADAPRARHALTRYRVEPPGAAPEGCSWLRLWPRTGRTHQLRVQASSRGWPILGDRAYGSDRAFPVGIALHSRSLAIRHPMLRTELSFRAPVPGHWSEAGFTPPGD</sequence>
<evidence type="ECO:0000256" key="1">
    <source>
        <dbReference type="ARBA" id="ARBA00010876"/>
    </source>
</evidence>
<evidence type="ECO:0000313" key="4">
    <source>
        <dbReference type="EMBL" id="QDV36814.1"/>
    </source>
</evidence>
<dbReference type="KEGG" id="tpla:ElP_47430"/>
<protein>
    <submittedName>
        <fullName evidence="4">Ribosomal large subunit pseudouridine synthase A</fullName>
        <ecNumber evidence="4">5.4.99.28</ecNumber>
    </submittedName>
</protein>
<name>A0A518H7K9_9BACT</name>
<dbReference type="GO" id="GO:0003723">
    <property type="term" value="F:RNA binding"/>
    <property type="evidence" value="ECO:0007669"/>
    <property type="project" value="InterPro"/>
</dbReference>
<comment type="similarity">
    <text evidence="1">Belongs to the pseudouridine synthase RluA family.</text>
</comment>
<accession>A0A518H7K9</accession>
<dbReference type="GO" id="GO:0160151">
    <property type="term" value="F:tRNA pseudouridine(32) synthase activity"/>
    <property type="evidence" value="ECO:0007669"/>
    <property type="project" value="UniProtKB-EC"/>
</dbReference>
<dbReference type="EMBL" id="CP036426">
    <property type="protein sequence ID" value="QDV36814.1"/>
    <property type="molecule type" value="Genomic_DNA"/>
</dbReference>
<reference evidence="4 5" key="1">
    <citation type="submission" date="2019-02" db="EMBL/GenBank/DDBJ databases">
        <title>Deep-cultivation of Planctomycetes and their phenomic and genomic characterization uncovers novel biology.</title>
        <authorList>
            <person name="Wiegand S."/>
            <person name="Jogler M."/>
            <person name="Boedeker C."/>
            <person name="Pinto D."/>
            <person name="Vollmers J."/>
            <person name="Rivas-Marin E."/>
            <person name="Kohn T."/>
            <person name="Peeters S.H."/>
            <person name="Heuer A."/>
            <person name="Rast P."/>
            <person name="Oberbeckmann S."/>
            <person name="Bunk B."/>
            <person name="Jeske O."/>
            <person name="Meyerdierks A."/>
            <person name="Storesund J.E."/>
            <person name="Kallscheuer N."/>
            <person name="Luecker S."/>
            <person name="Lage O.M."/>
            <person name="Pohl T."/>
            <person name="Merkel B.J."/>
            <person name="Hornburger P."/>
            <person name="Mueller R.-W."/>
            <person name="Bruemmer F."/>
            <person name="Labrenz M."/>
            <person name="Spormann A.M."/>
            <person name="Op den Camp H."/>
            <person name="Overmann J."/>
            <person name="Amann R."/>
            <person name="Jetten M.S.M."/>
            <person name="Mascher T."/>
            <person name="Medema M.H."/>
            <person name="Devos D.P."/>
            <person name="Kaster A.-K."/>
            <person name="Ovreas L."/>
            <person name="Rohde M."/>
            <person name="Galperin M.Y."/>
            <person name="Jogler C."/>
        </authorList>
    </citation>
    <scope>NUCLEOTIDE SEQUENCE [LARGE SCALE GENOMIC DNA]</scope>
    <source>
        <strain evidence="4 5">ElP</strain>
    </source>
</reference>
<dbReference type="GO" id="GO:0006396">
    <property type="term" value="P:RNA processing"/>
    <property type="evidence" value="ECO:0007669"/>
    <property type="project" value="UniProtKB-ARBA"/>
</dbReference>
<dbReference type="Gene3D" id="3.30.2350.10">
    <property type="entry name" value="Pseudouridine synthase"/>
    <property type="match status" value="1"/>
</dbReference>
<dbReference type="GO" id="GO:0001522">
    <property type="term" value="P:pseudouridine synthesis"/>
    <property type="evidence" value="ECO:0007669"/>
    <property type="project" value="InterPro"/>
</dbReference>
<dbReference type="Pfam" id="PF00849">
    <property type="entry name" value="PseudoU_synth_2"/>
    <property type="match status" value="1"/>
</dbReference>
<dbReference type="AlphaFoldDB" id="A0A518H7K9"/>